<gene>
    <name evidence="1" type="ORF">BHE75_01945</name>
</gene>
<dbReference type="EMBL" id="MIPT01000001">
    <property type="protein sequence ID" value="OHT19952.1"/>
    <property type="molecule type" value="Genomic_DNA"/>
</dbReference>
<organism evidence="1 2">
    <name type="scientific">Edaphosphingomonas haloaromaticamans</name>
    <dbReference type="NCBI Taxonomy" id="653954"/>
    <lineage>
        <taxon>Bacteria</taxon>
        <taxon>Pseudomonadati</taxon>
        <taxon>Pseudomonadota</taxon>
        <taxon>Alphaproteobacteria</taxon>
        <taxon>Sphingomonadales</taxon>
        <taxon>Rhizorhabdaceae</taxon>
        <taxon>Edaphosphingomonas</taxon>
    </lineage>
</organism>
<reference evidence="1 2" key="1">
    <citation type="submission" date="2016-09" db="EMBL/GenBank/DDBJ databases">
        <title>Metabolic pathway, cell adaptation mechanisms and a novel monoxygenase revealed through proteogenomic-transcription analysis of a Sphingomonas haloaromaticamans strain degrading the fungicide ortho-phenylphenol.</title>
        <authorList>
            <person name="Perruchon C."/>
            <person name="Papadopoulou E.S."/>
            <person name="Rousidou C."/>
            <person name="Vasileiadis S."/>
            <person name="Tanou G."/>
            <person name="Amoutzias G."/>
            <person name="Molassiotis A."/>
            <person name="Karpouzas D.G."/>
        </authorList>
    </citation>
    <scope>NUCLEOTIDE SEQUENCE [LARGE SCALE GENOMIC DNA]</scope>
    <source>
        <strain evidence="1 2">P3</strain>
    </source>
</reference>
<sequence>MANLVGWMRCLTGFHDWRLSRFVALGQIGPSYVCKRCAKHWEPGND</sequence>
<evidence type="ECO:0000313" key="2">
    <source>
        <dbReference type="Proteomes" id="UP000179467"/>
    </source>
</evidence>
<dbReference type="Proteomes" id="UP000179467">
    <property type="component" value="Unassembled WGS sequence"/>
</dbReference>
<keyword evidence="2" id="KW-1185">Reference proteome</keyword>
<comment type="caution">
    <text evidence="1">The sequence shown here is derived from an EMBL/GenBank/DDBJ whole genome shotgun (WGS) entry which is preliminary data.</text>
</comment>
<proteinExistence type="predicted"/>
<name>A0A1S1HDT2_9SPHN</name>
<protein>
    <submittedName>
        <fullName evidence="1">Uncharacterized protein</fullName>
    </submittedName>
</protein>
<accession>A0A1S1HDT2</accession>
<dbReference type="AlphaFoldDB" id="A0A1S1HDT2"/>
<evidence type="ECO:0000313" key="1">
    <source>
        <dbReference type="EMBL" id="OHT19952.1"/>
    </source>
</evidence>